<feature type="transmembrane region" description="Helical" evidence="2">
    <location>
        <begin position="183"/>
        <end position="209"/>
    </location>
</feature>
<comment type="caution">
    <text evidence="4">The sequence shown here is derived from an EMBL/GenBank/DDBJ whole genome shotgun (WGS) entry which is preliminary data.</text>
</comment>
<feature type="region of interest" description="Disordered" evidence="1">
    <location>
        <begin position="1"/>
        <end position="24"/>
    </location>
</feature>
<organism evidence="4 5">
    <name type="scientific">Trametes cubensis</name>
    <dbReference type="NCBI Taxonomy" id="1111947"/>
    <lineage>
        <taxon>Eukaryota</taxon>
        <taxon>Fungi</taxon>
        <taxon>Dikarya</taxon>
        <taxon>Basidiomycota</taxon>
        <taxon>Agaricomycotina</taxon>
        <taxon>Agaricomycetes</taxon>
        <taxon>Polyporales</taxon>
        <taxon>Polyporaceae</taxon>
        <taxon>Trametes</taxon>
    </lineage>
</organism>
<dbReference type="InterPro" id="IPR045338">
    <property type="entry name" value="DUF6535"/>
</dbReference>
<evidence type="ECO:0000313" key="4">
    <source>
        <dbReference type="EMBL" id="KAJ8495101.1"/>
    </source>
</evidence>
<name>A0AAD7U306_9APHY</name>
<sequence length="363" mass="40313">MTMLRSSRHQSSYSNSGLPGTDEEINRDLEAGVDSNEAWQVCSNLLSAREGELVSAWADQADGLVTFAALFSAVVTSFVLETYKNLQVDNDTVIIGLLRQISAQLDGARPLPDVGPAAFQPLPSDVLQNSLLFASLICSLLAAGMGIFYKEWIRQYTLRTPSDPKLLMRVRQHRYLGLCRWKLGAIIGGISIFLQLGVAFFIGALLLFVYNLNAILRLVLSTFVTIWAVFWVGTAVITVGSYLSRLSLYTRTHAKHADSLHSTLEDWELDAVEQPKCKVRLDAGALCYLLRAYTGDKRAIYVERCIQDLSDEEAGELFQELKRTRPGPPNHTTTEDVGNDDPAIQRLKQLKPNMPVSPFSKNC</sequence>
<dbReference type="EMBL" id="JAPEVG010000028">
    <property type="protein sequence ID" value="KAJ8495101.1"/>
    <property type="molecule type" value="Genomic_DNA"/>
</dbReference>
<keyword evidence="2" id="KW-0812">Transmembrane</keyword>
<proteinExistence type="predicted"/>
<feature type="transmembrane region" description="Helical" evidence="2">
    <location>
        <begin position="131"/>
        <end position="149"/>
    </location>
</feature>
<evidence type="ECO:0000256" key="1">
    <source>
        <dbReference type="SAM" id="MobiDB-lite"/>
    </source>
</evidence>
<keyword evidence="2" id="KW-1133">Transmembrane helix</keyword>
<reference evidence="4" key="1">
    <citation type="submission" date="2022-11" db="EMBL/GenBank/DDBJ databases">
        <title>Genome Sequence of Cubamyces cubensis.</title>
        <authorList>
            <person name="Buettner E."/>
        </authorList>
    </citation>
    <scope>NUCLEOTIDE SEQUENCE</scope>
    <source>
        <strain evidence="4">MPL-01</strain>
    </source>
</reference>
<keyword evidence="5" id="KW-1185">Reference proteome</keyword>
<feature type="domain" description="DUF6535" evidence="3">
    <location>
        <begin position="39"/>
        <end position="210"/>
    </location>
</feature>
<dbReference type="Pfam" id="PF20153">
    <property type="entry name" value="DUF6535"/>
    <property type="match status" value="1"/>
</dbReference>
<evidence type="ECO:0000313" key="5">
    <source>
        <dbReference type="Proteomes" id="UP001215151"/>
    </source>
</evidence>
<keyword evidence="2" id="KW-0472">Membrane</keyword>
<dbReference type="AlphaFoldDB" id="A0AAD7U306"/>
<protein>
    <recommendedName>
        <fullName evidence="3">DUF6535 domain-containing protein</fullName>
    </recommendedName>
</protein>
<accession>A0AAD7U306</accession>
<evidence type="ECO:0000259" key="3">
    <source>
        <dbReference type="Pfam" id="PF20153"/>
    </source>
</evidence>
<evidence type="ECO:0000256" key="2">
    <source>
        <dbReference type="SAM" id="Phobius"/>
    </source>
</evidence>
<dbReference type="Proteomes" id="UP001215151">
    <property type="component" value="Unassembled WGS sequence"/>
</dbReference>
<feature type="transmembrane region" description="Helical" evidence="2">
    <location>
        <begin position="63"/>
        <end position="80"/>
    </location>
</feature>
<gene>
    <name evidence="4" type="ORF">ONZ51_g1938</name>
</gene>
<feature type="transmembrane region" description="Helical" evidence="2">
    <location>
        <begin position="215"/>
        <end position="243"/>
    </location>
</feature>